<protein>
    <recommendedName>
        <fullName evidence="4">Phosphatidylserine decarboxylase</fullName>
    </recommendedName>
</protein>
<evidence type="ECO:0000313" key="3">
    <source>
        <dbReference type="EMBL" id="GAF91206.1"/>
    </source>
</evidence>
<proteinExistence type="predicted"/>
<dbReference type="GO" id="GO:0008654">
    <property type="term" value="P:phospholipid biosynthetic process"/>
    <property type="evidence" value="ECO:0007669"/>
    <property type="project" value="InterPro"/>
</dbReference>
<dbReference type="PANTHER" id="PTHR10067">
    <property type="entry name" value="PHOSPHATIDYLSERINE DECARBOXYLASE"/>
    <property type="match status" value="1"/>
</dbReference>
<dbReference type="GO" id="GO:0004609">
    <property type="term" value="F:phosphatidylserine decarboxylase activity"/>
    <property type="evidence" value="ECO:0007669"/>
    <property type="project" value="InterPro"/>
</dbReference>
<evidence type="ECO:0000256" key="1">
    <source>
        <dbReference type="ARBA" id="ARBA00022793"/>
    </source>
</evidence>
<comment type="caution">
    <text evidence="3">The sequence shown here is derived from an EMBL/GenBank/DDBJ whole genome shotgun (WGS) entry which is preliminary data.</text>
</comment>
<reference evidence="3" key="1">
    <citation type="journal article" date="2014" name="Front. Microbiol.">
        <title>High frequency of phylogenetically diverse reductive dehalogenase-homologous genes in deep subseafloor sedimentary metagenomes.</title>
        <authorList>
            <person name="Kawai M."/>
            <person name="Futagami T."/>
            <person name="Toyoda A."/>
            <person name="Takaki Y."/>
            <person name="Nishi S."/>
            <person name="Hori S."/>
            <person name="Arai W."/>
            <person name="Tsubouchi T."/>
            <person name="Morono Y."/>
            <person name="Uchiyama I."/>
            <person name="Ito T."/>
            <person name="Fujiyama A."/>
            <person name="Inagaki F."/>
            <person name="Takami H."/>
        </authorList>
    </citation>
    <scope>NUCLEOTIDE SEQUENCE</scope>
    <source>
        <strain evidence="3">Expedition CK06-06</strain>
    </source>
</reference>
<organism evidence="3">
    <name type="scientific">marine sediment metagenome</name>
    <dbReference type="NCBI Taxonomy" id="412755"/>
    <lineage>
        <taxon>unclassified sequences</taxon>
        <taxon>metagenomes</taxon>
        <taxon>ecological metagenomes</taxon>
    </lineage>
</organism>
<dbReference type="EMBL" id="BARS01010227">
    <property type="protein sequence ID" value="GAF91206.1"/>
    <property type="molecule type" value="Genomic_DNA"/>
</dbReference>
<dbReference type="AlphaFoldDB" id="X0TVI9"/>
<evidence type="ECO:0000256" key="2">
    <source>
        <dbReference type="ARBA" id="ARBA00023239"/>
    </source>
</evidence>
<evidence type="ECO:0008006" key="4">
    <source>
        <dbReference type="Google" id="ProtNLM"/>
    </source>
</evidence>
<dbReference type="InterPro" id="IPR003817">
    <property type="entry name" value="PS_Dcarbxylase"/>
</dbReference>
<keyword evidence="2" id="KW-0456">Lyase</keyword>
<gene>
    <name evidence="3" type="ORF">S01H1_19018</name>
</gene>
<feature type="non-terminal residue" evidence="3">
    <location>
        <position position="316"/>
    </location>
</feature>
<accession>X0TVI9</accession>
<feature type="non-terminal residue" evidence="3">
    <location>
        <position position="1"/>
    </location>
</feature>
<name>X0TVI9_9ZZZZ</name>
<dbReference type="PANTHER" id="PTHR10067:SF13">
    <property type="entry name" value="PHOSPHATIDYLSERINE DECARBOXYLASE"/>
    <property type="match status" value="1"/>
</dbReference>
<dbReference type="Pfam" id="PF02666">
    <property type="entry name" value="PS_Dcarbxylase"/>
    <property type="match status" value="1"/>
</dbReference>
<sequence>KEMLIQSIEKAKKQNPDKITNPAQDYESYLEYIDEASKLFPQQILEKPSSLIRDQVLQSLCYFYFLVDQPLPELEGLGLFKPSLQYYEPFSEWTREFAVTWGDYLDTEESWNEKNFKQFENDPLFGLRVGWYESPSHWKTFNQFFAKYLRSPYERPIAYPYDSAIVVSPADSEPQGTWSIDEESNIYVKSKLVSYYNVSELLAEDSKYKDAFANGVLTHTFLNVFDYHRYHFAVGGTVLEKKIIQQNVALEVTWNEEESKYDPIDSTGWQFTQTRGYVIVDTGQYGLVALIPMGMAQVSSVNFEPGVFVGSIHKKG</sequence>
<keyword evidence="1" id="KW-0210">Decarboxylase</keyword>